<dbReference type="Gene3D" id="3.30.1370.220">
    <property type="match status" value="1"/>
</dbReference>
<dbReference type="Gene3D" id="2.60.40.4290">
    <property type="match status" value="1"/>
</dbReference>
<dbReference type="InterPro" id="IPR035326">
    <property type="entry name" value="Beta_sandwich_Seath"/>
</dbReference>
<gene>
    <name evidence="5" type="ORF">PWYN_23515</name>
</gene>
<feature type="domain" description="Phage tail sheath protein-like beta-sandwich" evidence="3">
    <location>
        <begin position="81"/>
        <end position="178"/>
    </location>
</feature>
<dbReference type="EMBL" id="JQCR01000003">
    <property type="protein sequence ID" value="KGE17568.1"/>
    <property type="molecule type" value="Genomic_DNA"/>
</dbReference>
<dbReference type="AlphaFoldDB" id="A0A098M6A5"/>
<evidence type="ECO:0000256" key="1">
    <source>
        <dbReference type="ARBA" id="ARBA00008005"/>
    </source>
</evidence>
<dbReference type="Pfam" id="PF17482">
    <property type="entry name" value="Phage_sheath_1C"/>
    <property type="match status" value="1"/>
</dbReference>
<reference evidence="5 6" key="2">
    <citation type="submission" date="2014-10" db="EMBL/GenBank/DDBJ databases">
        <title>Comparative genomics of the Paenibacillus odorifer group.</title>
        <authorList>
            <person name="Tsai Y.-C."/>
            <person name="Martin N."/>
            <person name="Korlach J."/>
            <person name="Wiedmann M."/>
        </authorList>
    </citation>
    <scope>NUCLEOTIDE SEQUENCE [LARGE SCALE GENOMIC DNA]</scope>
    <source>
        <strain evidence="5 6">DSM 18334</strain>
    </source>
</reference>
<comment type="caution">
    <text evidence="5">The sequence shown here is derived from an EMBL/GenBank/DDBJ whole genome shotgun (WGS) entry which is preliminary data.</text>
</comment>
<protein>
    <submittedName>
        <fullName evidence="5">Phage portal protein</fullName>
    </submittedName>
</protein>
<dbReference type="InterPro" id="IPR035089">
    <property type="entry name" value="Phage_sheath_subtilisin"/>
</dbReference>
<dbReference type="eggNOG" id="ENOG502Z8I6">
    <property type="taxonomic scope" value="Bacteria"/>
</dbReference>
<evidence type="ECO:0000259" key="2">
    <source>
        <dbReference type="Pfam" id="PF04984"/>
    </source>
</evidence>
<reference evidence="5 6" key="1">
    <citation type="submission" date="2014-08" db="EMBL/GenBank/DDBJ databases">
        <authorList>
            <person name="den Bakker H.C."/>
        </authorList>
    </citation>
    <scope>NUCLEOTIDE SEQUENCE [LARGE SCALE GENOMIC DNA]</scope>
    <source>
        <strain evidence="5 6">DSM 18334</strain>
    </source>
</reference>
<keyword evidence="6" id="KW-1185">Reference proteome</keyword>
<accession>A0A098M6A5</accession>
<evidence type="ECO:0000313" key="6">
    <source>
        <dbReference type="Proteomes" id="UP000029734"/>
    </source>
</evidence>
<organism evidence="5 6">
    <name type="scientific">Paenibacillus wynnii</name>
    <dbReference type="NCBI Taxonomy" id="268407"/>
    <lineage>
        <taxon>Bacteria</taxon>
        <taxon>Bacillati</taxon>
        <taxon>Bacillota</taxon>
        <taxon>Bacilli</taxon>
        <taxon>Bacillales</taxon>
        <taxon>Paenibacillaceae</taxon>
        <taxon>Paenibacillus</taxon>
    </lineage>
</organism>
<proteinExistence type="inferred from homology"/>
<dbReference type="Proteomes" id="UP000029734">
    <property type="component" value="Unassembled WGS sequence"/>
</dbReference>
<dbReference type="Gene3D" id="3.40.50.11790">
    <property type="match status" value="1"/>
</dbReference>
<name>A0A098M6A5_9BACL</name>
<comment type="similarity">
    <text evidence="1">Belongs to the myoviridae tail sheath protein family.</text>
</comment>
<evidence type="ECO:0000259" key="4">
    <source>
        <dbReference type="Pfam" id="PF17482"/>
    </source>
</evidence>
<dbReference type="RefSeq" id="WP_036656572.1">
    <property type="nucleotide sequence ID" value="NZ_JQCR01000003.1"/>
</dbReference>
<dbReference type="Gene3D" id="3.30.360.90">
    <property type="match status" value="1"/>
</dbReference>
<feature type="domain" description="Tail sheath protein subtilisin-like" evidence="2">
    <location>
        <begin position="183"/>
        <end position="343"/>
    </location>
</feature>
<evidence type="ECO:0000313" key="5">
    <source>
        <dbReference type="EMBL" id="KGE17568.1"/>
    </source>
</evidence>
<dbReference type="InterPro" id="IPR020287">
    <property type="entry name" value="Tail_sheath_C"/>
</dbReference>
<dbReference type="Pfam" id="PF17481">
    <property type="entry name" value="Phage_sheath_domII"/>
    <property type="match status" value="1"/>
</dbReference>
<sequence>MSIQRSRPGAYVELQAVAKSRVLSVSGRVLVPYQAEWGLPNKAVDMTDQSERFKESGLLVDELELAAENGATVVGYRVTNGNEVAASVAVASSYTIEARYPGTRGNDFEYMIRASLVDAAKKEILIRDVKGIYDTETFLVADKAEAVEALKKSNMVRFKDTGATALADVAYTKLIGGVSGTAAITAANWSGIFNRIDGLVFDVVYLPSSDAAVQAAAKQWLLDRRSKARKLAQMVVVGAAVSDDDIEAHNTRSRAMNARFIINCSLAGEHTNGKSYDSLQWGAWVAGLAAGTPANKSFTGVKVPMAEAKVDWSHSEVLKGLAEGTLMATRDGYDYIIESGVNTLTTLGAGEREDFGKIRVSMTIDQLLNDIYSAGKVNKAKLDNDKDGRGLFIAAVVSYLKTRAQQKAISSEFTFTEHPTKVSDADYAYFSLSAKPLDAIEIFNIDWEVA</sequence>
<dbReference type="STRING" id="268407.PWYN_23515"/>
<feature type="domain" description="Tail sheath protein C-terminal" evidence="4">
    <location>
        <begin position="353"/>
        <end position="448"/>
    </location>
</feature>
<dbReference type="OrthoDB" id="89060at2"/>
<evidence type="ECO:0000259" key="3">
    <source>
        <dbReference type="Pfam" id="PF17481"/>
    </source>
</evidence>
<dbReference type="Pfam" id="PF04984">
    <property type="entry name" value="Phage_sheath_1"/>
    <property type="match status" value="1"/>
</dbReference>